<dbReference type="PRINTS" id="PR00999">
    <property type="entry name" value="FUNGALYSIN"/>
</dbReference>
<evidence type="ECO:0000256" key="5">
    <source>
        <dbReference type="ARBA" id="ARBA00022723"/>
    </source>
</evidence>
<comment type="caution">
    <text evidence="15">The sequence shown here is derived from an EMBL/GenBank/DDBJ whole genome shotgun (WGS) entry which is preliminary data.</text>
</comment>
<dbReference type="PANTHER" id="PTHR33478">
    <property type="entry name" value="EXTRACELLULAR METALLOPROTEINASE MEP"/>
    <property type="match status" value="1"/>
</dbReference>
<dbReference type="PANTHER" id="PTHR33478:SF1">
    <property type="entry name" value="EXTRACELLULAR METALLOPROTEINASE MEP"/>
    <property type="match status" value="1"/>
</dbReference>
<evidence type="ECO:0000256" key="8">
    <source>
        <dbReference type="ARBA" id="ARBA00022833"/>
    </source>
</evidence>
<keyword evidence="9 13" id="KW-0482">Metalloprotease</keyword>
<keyword evidence="8 12" id="KW-0862">Zinc</keyword>
<dbReference type="GO" id="GO:0005615">
    <property type="term" value="C:extracellular space"/>
    <property type="evidence" value="ECO:0007669"/>
    <property type="project" value="InterPro"/>
</dbReference>
<evidence type="ECO:0000256" key="1">
    <source>
        <dbReference type="ARBA" id="ARBA00004613"/>
    </source>
</evidence>
<keyword evidence="10 13" id="KW-0865">Zymogen</keyword>
<dbReference type="Gene3D" id="1.10.390.10">
    <property type="entry name" value="Neutral Protease Domain 2"/>
    <property type="match status" value="1"/>
</dbReference>
<feature type="domain" description="FTP" evidence="14">
    <location>
        <begin position="109"/>
        <end position="144"/>
    </location>
</feature>
<evidence type="ECO:0000259" key="14">
    <source>
        <dbReference type="Pfam" id="PF07504"/>
    </source>
</evidence>
<keyword evidence="4 13" id="KW-0645">Protease</keyword>
<evidence type="ECO:0000256" key="2">
    <source>
        <dbReference type="ARBA" id="ARBA00006006"/>
    </source>
</evidence>
<dbReference type="Pfam" id="PF07504">
    <property type="entry name" value="FTP"/>
    <property type="match status" value="1"/>
</dbReference>
<keyword evidence="7 13" id="KW-0378">Hydrolase</keyword>
<evidence type="ECO:0000256" key="10">
    <source>
        <dbReference type="ARBA" id="ARBA00023145"/>
    </source>
</evidence>
<dbReference type="InterPro" id="IPR001842">
    <property type="entry name" value="Peptidase_M36"/>
</dbReference>
<dbReference type="Pfam" id="PF02128">
    <property type="entry name" value="Peptidase_M36"/>
    <property type="match status" value="1"/>
</dbReference>
<keyword evidence="6 13" id="KW-0732">Signal</keyword>
<proteinExistence type="inferred from homology"/>
<dbReference type="InterPro" id="IPR027268">
    <property type="entry name" value="Peptidase_M4/M1_CTD_sf"/>
</dbReference>
<evidence type="ECO:0000313" key="15">
    <source>
        <dbReference type="EMBL" id="KAH8989251.1"/>
    </source>
</evidence>
<dbReference type="SUPFAM" id="SSF55486">
    <property type="entry name" value="Metalloproteases ('zincins'), catalytic domain"/>
    <property type="match status" value="1"/>
</dbReference>
<evidence type="ECO:0000256" key="7">
    <source>
        <dbReference type="ARBA" id="ARBA00022801"/>
    </source>
</evidence>
<evidence type="ECO:0000256" key="9">
    <source>
        <dbReference type="ARBA" id="ARBA00023049"/>
    </source>
</evidence>
<name>A0AAD4Q719_9AGAM</name>
<dbReference type="GO" id="GO:0008270">
    <property type="term" value="F:zinc ion binding"/>
    <property type="evidence" value="ECO:0007669"/>
    <property type="project" value="InterPro"/>
</dbReference>
<dbReference type="GO" id="GO:0004222">
    <property type="term" value="F:metalloendopeptidase activity"/>
    <property type="evidence" value="ECO:0007669"/>
    <property type="project" value="InterPro"/>
</dbReference>
<evidence type="ECO:0000256" key="12">
    <source>
        <dbReference type="PIRSR" id="PIRSR601842-2"/>
    </source>
</evidence>
<evidence type="ECO:0000256" key="11">
    <source>
        <dbReference type="PIRSR" id="PIRSR601842-1"/>
    </source>
</evidence>
<dbReference type="AlphaFoldDB" id="A0AAD4Q719"/>
<feature type="binding site" evidence="12">
    <location>
        <position position="434"/>
    </location>
    <ligand>
        <name>Zn(2+)</name>
        <dbReference type="ChEBI" id="CHEBI:29105"/>
        <note>catalytic</note>
    </ligand>
</feature>
<evidence type="ECO:0000256" key="6">
    <source>
        <dbReference type="ARBA" id="ARBA00022729"/>
    </source>
</evidence>
<dbReference type="Gene3D" id="3.10.170.10">
    <property type="match status" value="1"/>
</dbReference>
<feature type="binding site" evidence="12">
    <location>
        <position position="409"/>
    </location>
    <ligand>
        <name>Zn(2+)</name>
        <dbReference type="ChEBI" id="CHEBI:29105"/>
        <note>catalytic</note>
    </ligand>
</feature>
<reference evidence="15" key="1">
    <citation type="submission" date="2022-01" db="EMBL/GenBank/DDBJ databases">
        <title>Comparative genomics reveals a dynamic genome evolution in the ectomycorrhizal milk-cap (Lactarius) mushrooms.</title>
        <authorList>
            <consortium name="DOE Joint Genome Institute"/>
            <person name="Lebreton A."/>
            <person name="Tang N."/>
            <person name="Kuo A."/>
            <person name="LaButti K."/>
            <person name="Drula E."/>
            <person name="Barry K."/>
            <person name="Clum A."/>
            <person name="Lipzen A."/>
            <person name="Mousain D."/>
            <person name="Ng V."/>
            <person name="Wang R."/>
            <person name="Wang X."/>
            <person name="Dai Y."/>
            <person name="Henrissat B."/>
            <person name="Grigoriev I.V."/>
            <person name="Guerin-Laguette A."/>
            <person name="Yu F."/>
            <person name="Martin F.M."/>
        </authorList>
    </citation>
    <scope>NUCLEOTIDE SEQUENCE</scope>
    <source>
        <strain evidence="15">QP</strain>
    </source>
</reference>
<feature type="chain" id="PRO_5041768721" description="Extracellular metalloproteinase" evidence="13">
    <location>
        <begin position="24"/>
        <end position="598"/>
    </location>
</feature>
<dbReference type="EC" id="3.4.24.-" evidence="13"/>
<keyword evidence="16" id="KW-1185">Reference proteome</keyword>
<feature type="binding site" evidence="12">
    <location>
        <position position="405"/>
    </location>
    <ligand>
        <name>Zn(2+)</name>
        <dbReference type="ChEBI" id="CHEBI:29105"/>
        <note>catalytic</note>
    </ligand>
</feature>
<dbReference type="GO" id="GO:0006508">
    <property type="term" value="P:proteolysis"/>
    <property type="evidence" value="ECO:0007669"/>
    <property type="project" value="UniProtKB-KW"/>
</dbReference>
<feature type="signal peptide" evidence="13">
    <location>
        <begin position="1"/>
        <end position="23"/>
    </location>
</feature>
<keyword evidence="3 13" id="KW-0964">Secreted</keyword>
<comment type="cofactor">
    <cofactor evidence="12">
        <name>Zn(2+)</name>
        <dbReference type="ChEBI" id="CHEBI:29105"/>
    </cofactor>
    <text evidence="12">Binds 1 zinc ion per subunit.</text>
</comment>
<keyword evidence="5 12" id="KW-0479">Metal-binding</keyword>
<protein>
    <recommendedName>
        <fullName evidence="13">Extracellular metalloproteinase</fullName>
        <ecNumber evidence="13">3.4.24.-</ecNumber>
    </recommendedName>
    <alternativeName>
        <fullName evidence="13">Fungalysin</fullName>
    </alternativeName>
</protein>
<comment type="subcellular location">
    <subcellularLocation>
        <location evidence="1 13">Secreted</location>
    </subcellularLocation>
</comment>
<evidence type="ECO:0000256" key="4">
    <source>
        <dbReference type="ARBA" id="ARBA00022670"/>
    </source>
</evidence>
<dbReference type="InterPro" id="IPR011096">
    <property type="entry name" value="FTP_domain"/>
</dbReference>
<dbReference type="CDD" id="cd09596">
    <property type="entry name" value="M36"/>
    <property type="match status" value="1"/>
</dbReference>
<dbReference type="EMBL" id="JAKELL010000038">
    <property type="protein sequence ID" value="KAH8989251.1"/>
    <property type="molecule type" value="Genomic_DNA"/>
</dbReference>
<accession>A0AAD4Q719</accession>
<dbReference type="InterPro" id="IPR050371">
    <property type="entry name" value="Fungal_virulence_M36"/>
</dbReference>
<comment type="similarity">
    <text evidence="2 13">Belongs to the peptidase M36 family.</text>
</comment>
<evidence type="ECO:0000313" key="16">
    <source>
        <dbReference type="Proteomes" id="UP001201163"/>
    </source>
</evidence>
<evidence type="ECO:0000256" key="13">
    <source>
        <dbReference type="RuleBase" id="RU364017"/>
    </source>
</evidence>
<evidence type="ECO:0000256" key="3">
    <source>
        <dbReference type="ARBA" id="ARBA00022525"/>
    </source>
</evidence>
<organism evidence="15 16">
    <name type="scientific">Lactarius akahatsu</name>
    <dbReference type="NCBI Taxonomy" id="416441"/>
    <lineage>
        <taxon>Eukaryota</taxon>
        <taxon>Fungi</taxon>
        <taxon>Dikarya</taxon>
        <taxon>Basidiomycota</taxon>
        <taxon>Agaricomycotina</taxon>
        <taxon>Agaricomycetes</taxon>
        <taxon>Russulales</taxon>
        <taxon>Russulaceae</taxon>
        <taxon>Lactarius</taxon>
    </lineage>
</organism>
<dbReference type="Proteomes" id="UP001201163">
    <property type="component" value="Unassembled WGS sequence"/>
</dbReference>
<sequence length="598" mass="63660">MASFSKLLSSVLIALLYASTTSATPFLSSLKHTTHRARSLGADGSLKLETFHPESIFEGFGVEGLDHPLARRAGNFDINAASVSFLASKLGIQQNDIHFRTSAKAEVAQHAFLKQQINGVPVANAVANVAFSDDGRILSFSSSFVKPSGSANQTPTVSLSDAIATAEKALDGTHNGHPAKLEFLIQPDGSAVLTHIIQIQNERAGTWVEAFVDAHSNKVVSVTDFVAKASYLVLPFNQEVPTQGFQTLTDPQDLTASSLGWHNDGTTSTTTTAGNNVFAAKGSTATSQSSDTLNFIYTQDAAQAPTVAVNVAAAVVNAFYIVNSVHDLTYRYGFTESTFNFQTNDFGKGGLGNDRVTVSVQDSYDINDADFATPPDGQSGNMRMFLFDFTTPGRDGALENGIVIHENTHGVTSRMTGGGTGSCLQTIEASGLGEGWSDAMADWASQGATTVDFVLGQYVINNPAGIRSHPYSTSATTNPLRYSSLKILFGVHAIGEVWANMLHNVYASLVNVHGWSATARTNPGGTEGNIVFLHLFLDALLLQPCNPTFLTARKAWIQADANRYAGANKCLLWNAFASRGLGVMAMDHNDDSRVPAGC</sequence>
<gene>
    <name evidence="15" type="ORF">EDB92DRAFT_1947520</name>
</gene>
<feature type="active site" evidence="11">
    <location>
        <position position="406"/>
    </location>
</feature>